<proteinExistence type="inferred from homology"/>
<dbReference type="InterPro" id="IPR025991">
    <property type="entry name" value="Chemoreceptor_zinc-bind_dom"/>
</dbReference>
<evidence type="ECO:0000256" key="4">
    <source>
        <dbReference type="ARBA" id="ARBA00023136"/>
    </source>
</evidence>
<dbReference type="HOGENOM" id="CLU_517708_0_0_6"/>
<dbReference type="STRING" id="765911.Thivi_2443"/>
<feature type="transmembrane region" description="Helical" evidence="8">
    <location>
        <begin position="12"/>
        <end position="36"/>
    </location>
</feature>
<comment type="subcellular location">
    <subcellularLocation>
        <location evidence="1">Membrane</location>
        <topology evidence="1">Multi-pass membrane protein</topology>
    </subcellularLocation>
</comment>
<dbReference type="SMART" id="SM00283">
    <property type="entry name" value="MA"/>
    <property type="match status" value="1"/>
</dbReference>
<feature type="domain" description="HAMP" evidence="10">
    <location>
        <begin position="80"/>
        <end position="133"/>
    </location>
</feature>
<dbReference type="Pfam" id="PF00015">
    <property type="entry name" value="MCPsignal"/>
    <property type="match status" value="1"/>
</dbReference>
<dbReference type="Proteomes" id="UP000006062">
    <property type="component" value="Chromosome"/>
</dbReference>
<keyword evidence="12" id="KW-1185">Reference proteome</keyword>
<dbReference type="InterPro" id="IPR004089">
    <property type="entry name" value="MCPsignal_dom"/>
</dbReference>
<evidence type="ECO:0000259" key="9">
    <source>
        <dbReference type="PROSITE" id="PS50111"/>
    </source>
</evidence>
<accession>I3YBL6</accession>
<evidence type="ECO:0000256" key="7">
    <source>
        <dbReference type="PROSITE-ProRule" id="PRU00284"/>
    </source>
</evidence>
<dbReference type="GO" id="GO:0016020">
    <property type="term" value="C:membrane"/>
    <property type="evidence" value="ECO:0007669"/>
    <property type="project" value="UniProtKB-SubCell"/>
</dbReference>
<gene>
    <name evidence="11" type="ordered locus">Thivi_2443</name>
</gene>
<name>I3YBL6_THIV6</name>
<keyword evidence="5 7" id="KW-0807">Transducer</keyword>
<comment type="similarity">
    <text evidence="6">Belongs to the methyl-accepting chemotaxis (MCP) protein family.</text>
</comment>
<keyword evidence="2 8" id="KW-0812">Transmembrane</keyword>
<dbReference type="Gene3D" id="1.10.287.950">
    <property type="entry name" value="Methyl-accepting chemotaxis protein"/>
    <property type="match status" value="1"/>
</dbReference>
<dbReference type="InterPro" id="IPR003660">
    <property type="entry name" value="HAMP_dom"/>
</dbReference>
<feature type="transmembrane region" description="Helical" evidence="8">
    <location>
        <begin position="57"/>
        <end position="78"/>
    </location>
</feature>
<feature type="domain" description="Methyl-accepting transducer" evidence="9">
    <location>
        <begin position="138"/>
        <end position="374"/>
    </location>
</feature>
<dbReference type="Gene3D" id="1.20.120.30">
    <property type="entry name" value="Aspartate receptor, ligand-binding domain"/>
    <property type="match status" value="1"/>
</dbReference>
<dbReference type="KEGG" id="tvi:Thivi_2443"/>
<reference evidence="11 12" key="1">
    <citation type="submission" date="2012-06" db="EMBL/GenBank/DDBJ databases">
        <title>Complete sequence of Thiocystis violascens DSM 198.</title>
        <authorList>
            <consortium name="US DOE Joint Genome Institute"/>
            <person name="Lucas S."/>
            <person name="Han J."/>
            <person name="Lapidus A."/>
            <person name="Cheng J.-F."/>
            <person name="Goodwin L."/>
            <person name="Pitluck S."/>
            <person name="Peters L."/>
            <person name="Ovchinnikova G."/>
            <person name="Teshima H."/>
            <person name="Detter J.C."/>
            <person name="Han C."/>
            <person name="Tapia R."/>
            <person name="Land M."/>
            <person name="Hauser L."/>
            <person name="Kyrpides N."/>
            <person name="Ivanova N."/>
            <person name="Pagani I."/>
            <person name="Vogl K."/>
            <person name="Liu Z."/>
            <person name="Frigaard N.-U."/>
            <person name="Bryant D."/>
            <person name="Woyke T."/>
        </authorList>
    </citation>
    <scope>NUCLEOTIDE SEQUENCE [LARGE SCALE GENOMIC DNA]</scope>
    <source>
        <strain evidence="12">ATCC 17096 / DSM 198 / 6111</strain>
    </source>
</reference>
<dbReference type="Pfam" id="PF13682">
    <property type="entry name" value="CZB"/>
    <property type="match status" value="1"/>
</dbReference>
<dbReference type="PANTHER" id="PTHR32089">
    <property type="entry name" value="METHYL-ACCEPTING CHEMOTAXIS PROTEIN MCPB"/>
    <property type="match status" value="1"/>
</dbReference>
<evidence type="ECO:0000313" key="11">
    <source>
        <dbReference type="EMBL" id="AFL74384.1"/>
    </source>
</evidence>
<protein>
    <submittedName>
        <fullName evidence="11">Methyl-accepting chemotaxis protein</fullName>
    </submittedName>
</protein>
<dbReference type="PANTHER" id="PTHR32089:SF119">
    <property type="entry name" value="METHYL-ACCEPTING CHEMOTAXIS PROTEIN CTPL"/>
    <property type="match status" value="1"/>
</dbReference>
<evidence type="ECO:0000256" key="1">
    <source>
        <dbReference type="ARBA" id="ARBA00004141"/>
    </source>
</evidence>
<dbReference type="SUPFAM" id="SSF58104">
    <property type="entry name" value="Methyl-accepting chemotaxis protein (MCP) signaling domain"/>
    <property type="match status" value="1"/>
</dbReference>
<dbReference type="PROSITE" id="PS50111">
    <property type="entry name" value="CHEMOTAXIS_TRANSDUC_2"/>
    <property type="match status" value="1"/>
</dbReference>
<evidence type="ECO:0000256" key="3">
    <source>
        <dbReference type="ARBA" id="ARBA00022989"/>
    </source>
</evidence>
<dbReference type="CDD" id="cd11386">
    <property type="entry name" value="MCP_signal"/>
    <property type="match status" value="1"/>
</dbReference>
<evidence type="ECO:0000256" key="5">
    <source>
        <dbReference type="ARBA" id="ARBA00023224"/>
    </source>
</evidence>
<evidence type="ECO:0000256" key="6">
    <source>
        <dbReference type="ARBA" id="ARBA00029447"/>
    </source>
</evidence>
<dbReference type="EMBL" id="CP003154">
    <property type="protein sequence ID" value="AFL74384.1"/>
    <property type="molecule type" value="Genomic_DNA"/>
</dbReference>
<organism evidence="11 12">
    <name type="scientific">Thiocystis violascens (strain ATCC 17096 / DSM 198 / 6111)</name>
    <name type="common">Chromatium violascens</name>
    <dbReference type="NCBI Taxonomy" id="765911"/>
    <lineage>
        <taxon>Bacteria</taxon>
        <taxon>Pseudomonadati</taxon>
        <taxon>Pseudomonadota</taxon>
        <taxon>Gammaproteobacteria</taxon>
        <taxon>Chromatiales</taxon>
        <taxon>Chromatiaceae</taxon>
        <taxon>Thiocystis</taxon>
    </lineage>
</organism>
<dbReference type="GO" id="GO:0006935">
    <property type="term" value="P:chemotaxis"/>
    <property type="evidence" value="ECO:0007669"/>
    <property type="project" value="UniProtKB-ARBA"/>
</dbReference>
<keyword evidence="4 8" id="KW-0472">Membrane</keyword>
<evidence type="ECO:0000256" key="8">
    <source>
        <dbReference type="SAM" id="Phobius"/>
    </source>
</evidence>
<sequence>MVRLISGFSIGVRLSAIIVIALLGAIAIDGIAVTLLSDALIGVGRSPLATEAIQGHLRLIAVCVAGLAALLWWAGWLVTRSITGPLNELTRLLQDVVEDGNVYRAVALDRHGATGPLVTAVDHLLEHLRRFLVRVQDRVTDLALSGDALSSAGLRVSHQMSTLDGETSQVATAMTEMSASAEEVARNVETAAEHSRTAVARAHTGSELVGRSQVAIGKLAEDVRDASERTRQLAEDAENIRSIVDVIRGIAEQTNLLALNAAIEAARAGEGGRGFAIVASEVRALAERTQASTNEIQRRIEHLNLGVQDTLGVMQRCLDRTGQSQQRALEAREALDSITTAATTISTLNGEIASAALEQSMVSEDINRNIVNISAIAGTTAELAEASSKQNSQFGSILSDLIETLGALHAGDNWHYQLAAAKTSHLLWKIRVRAFLDGHLALASEEAVSHHECKFGRWFDSLAANTIPPSLARAMKPHEHLHNLVRQIIQLKQTGYTSEAERLFAELDEVSGVILERLDEGGATPK</sequence>
<keyword evidence="3 8" id="KW-1133">Transmembrane helix</keyword>
<dbReference type="FunFam" id="1.10.287.950:FF:000001">
    <property type="entry name" value="Methyl-accepting chemotaxis sensory transducer"/>
    <property type="match status" value="1"/>
</dbReference>
<dbReference type="PROSITE" id="PS50885">
    <property type="entry name" value="HAMP"/>
    <property type="match status" value="1"/>
</dbReference>
<dbReference type="eggNOG" id="COG0840">
    <property type="taxonomic scope" value="Bacteria"/>
</dbReference>
<dbReference type="AlphaFoldDB" id="I3YBL6"/>
<evidence type="ECO:0000313" key="12">
    <source>
        <dbReference type="Proteomes" id="UP000006062"/>
    </source>
</evidence>
<dbReference type="GO" id="GO:0007165">
    <property type="term" value="P:signal transduction"/>
    <property type="evidence" value="ECO:0007669"/>
    <property type="project" value="UniProtKB-KW"/>
</dbReference>
<evidence type="ECO:0000259" key="10">
    <source>
        <dbReference type="PROSITE" id="PS50885"/>
    </source>
</evidence>
<evidence type="ECO:0000256" key="2">
    <source>
        <dbReference type="ARBA" id="ARBA00022692"/>
    </source>
</evidence>